<proteinExistence type="predicted"/>
<name>A0A1G2NZQ3_9BACT</name>
<organism evidence="1 2">
    <name type="scientific">Candidatus Taylorbacteria bacterium RIFCSPLOWO2_02_FULL_46_40</name>
    <dbReference type="NCBI Taxonomy" id="1802329"/>
    <lineage>
        <taxon>Bacteria</taxon>
        <taxon>Candidatus Tayloriibacteriota</taxon>
    </lineage>
</organism>
<accession>A0A1G2NZQ3</accession>
<reference evidence="1 2" key="1">
    <citation type="journal article" date="2016" name="Nat. Commun.">
        <title>Thousands of microbial genomes shed light on interconnected biogeochemical processes in an aquifer system.</title>
        <authorList>
            <person name="Anantharaman K."/>
            <person name="Brown C.T."/>
            <person name="Hug L.A."/>
            <person name="Sharon I."/>
            <person name="Castelle C.J."/>
            <person name="Probst A.J."/>
            <person name="Thomas B.C."/>
            <person name="Singh A."/>
            <person name="Wilkins M.J."/>
            <person name="Karaoz U."/>
            <person name="Brodie E.L."/>
            <person name="Williams K.H."/>
            <person name="Hubbard S.S."/>
            <person name="Banfield J.F."/>
        </authorList>
    </citation>
    <scope>NUCLEOTIDE SEQUENCE [LARGE SCALE GENOMIC DNA]</scope>
</reference>
<dbReference type="Proteomes" id="UP000176429">
    <property type="component" value="Unassembled WGS sequence"/>
</dbReference>
<sequence>MKSVLRARAKSEGGQNEIEIVLSFSAGFVPKERRKSLISWRFSLVARNPARFESKIHFRRGSIQFFLSSLADDNLS</sequence>
<evidence type="ECO:0000313" key="1">
    <source>
        <dbReference type="EMBL" id="OHA41513.1"/>
    </source>
</evidence>
<dbReference type="EMBL" id="MHSH01000025">
    <property type="protein sequence ID" value="OHA41513.1"/>
    <property type="molecule type" value="Genomic_DNA"/>
</dbReference>
<comment type="caution">
    <text evidence="1">The sequence shown here is derived from an EMBL/GenBank/DDBJ whole genome shotgun (WGS) entry which is preliminary data.</text>
</comment>
<gene>
    <name evidence="1" type="ORF">A3H68_01705</name>
</gene>
<protein>
    <submittedName>
        <fullName evidence="1">Uncharacterized protein</fullName>
    </submittedName>
</protein>
<dbReference type="AlphaFoldDB" id="A0A1G2NZQ3"/>
<evidence type="ECO:0000313" key="2">
    <source>
        <dbReference type="Proteomes" id="UP000176429"/>
    </source>
</evidence>